<keyword evidence="4" id="KW-1185">Reference proteome</keyword>
<accession>A0ABN3IVV1</accession>
<evidence type="ECO:0000259" key="2">
    <source>
        <dbReference type="Pfam" id="PF01243"/>
    </source>
</evidence>
<dbReference type="PANTHER" id="PTHR35176">
    <property type="entry name" value="HEME OXYGENASE HI_0854-RELATED"/>
    <property type="match status" value="1"/>
</dbReference>
<comment type="caution">
    <text evidence="3">The sequence shown here is derived from an EMBL/GenBank/DDBJ whole genome shotgun (WGS) entry which is preliminary data.</text>
</comment>
<dbReference type="PANTHER" id="PTHR35176:SF11">
    <property type="entry name" value="PYRIDOXAMINE 5'-PHOSPHATE OXIDASE FAMILY PROTEIN"/>
    <property type="match status" value="1"/>
</dbReference>
<keyword evidence="1" id="KW-0560">Oxidoreductase</keyword>
<proteinExistence type="predicted"/>
<dbReference type="InterPro" id="IPR012349">
    <property type="entry name" value="Split_barrel_FMN-bd"/>
</dbReference>
<evidence type="ECO:0000313" key="3">
    <source>
        <dbReference type="EMBL" id="GAA2415393.1"/>
    </source>
</evidence>
<dbReference type="Pfam" id="PF01243">
    <property type="entry name" value="PNPOx_N"/>
    <property type="match status" value="1"/>
</dbReference>
<dbReference type="Gene3D" id="2.30.110.10">
    <property type="entry name" value="Electron Transport, Fmn-binding Protein, Chain A"/>
    <property type="match status" value="1"/>
</dbReference>
<sequence length="130" mass="14610">METLAKQRTVRLTTYKRDGTPVGTAVNIVVSGELAYFRTYDKAWKSKRLHNNPHVTVAHSTFRGEATGPSVRGRTRLLSKAESKPIRRLLARKHPIQQGLVVPLTHKLLRYETLHYELVLENVGAGSAPQ</sequence>
<dbReference type="Proteomes" id="UP001501231">
    <property type="component" value="Unassembled WGS sequence"/>
</dbReference>
<gene>
    <name evidence="3" type="ORF">GCM10010191_27010</name>
</gene>
<name>A0ABN3IVV1_9ACTN</name>
<dbReference type="InterPro" id="IPR019965">
    <property type="entry name" value="PPOX_F420-dep_Rv2061_put"/>
</dbReference>
<dbReference type="EMBL" id="BAAARW010000011">
    <property type="protein sequence ID" value="GAA2415393.1"/>
    <property type="molecule type" value="Genomic_DNA"/>
</dbReference>
<reference evidence="3 4" key="1">
    <citation type="journal article" date="2019" name="Int. J. Syst. Evol. Microbiol.">
        <title>The Global Catalogue of Microorganisms (GCM) 10K type strain sequencing project: providing services to taxonomists for standard genome sequencing and annotation.</title>
        <authorList>
            <consortium name="The Broad Institute Genomics Platform"/>
            <consortium name="The Broad Institute Genome Sequencing Center for Infectious Disease"/>
            <person name="Wu L."/>
            <person name="Ma J."/>
        </authorList>
    </citation>
    <scope>NUCLEOTIDE SEQUENCE [LARGE SCALE GENOMIC DNA]</scope>
    <source>
        <strain evidence="3 4">JCM 3325</strain>
    </source>
</reference>
<evidence type="ECO:0000256" key="1">
    <source>
        <dbReference type="ARBA" id="ARBA00023002"/>
    </source>
</evidence>
<dbReference type="SUPFAM" id="SSF50475">
    <property type="entry name" value="FMN-binding split barrel"/>
    <property type="match status" value="1"/>
</dbReference>
<evidence type="ECO:0000313" key="4">
    <source>
        <dbReference type="Proteomes" id="UP001501231"/>
    </source>
</evidence>
<feature type="domain" description="Pyridoxamine 5'-phosphate oxidase N-terminal" evidence="2">
    <location>
        <begin position="2"/>
        <end position="84"/>
    </location>
</feature>
<dbReference type="InterPro" id="IPR052019">
    <property type="entry name" value="F420H2_bilvrd_red/Heme_oxyg"/>
</dbReference>
<organism evidence="3 4">
    <name type="scientific">Actinomadura vinacea</name>
    <dbReference type="NCBI Taxonomy" id="115336"/>
    <lineage>
        <taxon>Bacteria</taxon>
        <taxon>Bacillati</taxon>
        <taxon>Actinomycetota</taxon>
        <taxon>Actinomycetes</taxon>
        <taxon>Streptosporangiales</taxon>
        <taxon>Thermomonosporaceae</taxon>
        <taxon>Actinomadura</taxon>
    </lineage>
</organism>
<dbReference type="InterPro" id="IPR011576">
    <property type="entry name" value="Pyridox_Oxase_N"/>
</dbReference>
<dbReference type="NCBIfam" id="TIGR03666">
    <property type="entry name" value="Rv2061_F420"/>
    <property type="match status" value="1"/>
</dbReference>
<protein>
    <recommendedName>
        <fullName evidence="2">Pyridoxamine 5'-phosphate oxidase N-terminal domain-containing protein</fullName>
    </recommendedName>
</protein>